<dbReference type="Pfam" id="PF18153">
    <property type="entry name" value="Cap15_CD_rec"/>
    <property type="match status" value="1"/>
</dbReference>
<gene>
    <name evidence="3" type="ORF">ROS62_10945</name>
</gene>
<name>A0ABU3HXL8_9ACTN</name>
<protein>
    <recommendedName>
        <fullName evidence="2">CD-NTase-associated protein 15 domain-containing protein</fullName>
    </recommendedName>
</protein>
<feature type="domain" description="CD-NTase-associated protein 15" evidence="2">
    <location>
        <begin position="87"/>
        <end position="186"/>
    </location>
</feature>
<dbReference type="EMBL" id="JAVSGH010000010">
    <property type="protein sequence ID" value="MDT3725384.1"/>
    <property type="molecule type" value="Genomic_DNA"/>
</dbReference>
<organism evidence="3 4">
    <name type="scientific">Streptomyces althioticus subsp. attaecolombicae</name>
    <dbReference type="NCBI Taxonomy" id="3075534"/>
    <lineage>
        <taxon>Bacteria</taxon>
        <taxon>Bacillati</taxon>
        <taxon>Actinomycetota</taxon>
        <taxon>Actinomycetes</taxon>
        <taxon>Kitasatosporales</taxon>
        <taxon>Streptomycetaceae</taxon>
        <taxon>Streptomyces</taxon>
        <taxon>Streptomyces althioticus group</taxon>
    </lineage>
</organism>
<keyword evidence="1" id="KW-1133">Transmembrane helix</keyword>
<reference evidence="3" key="1">
    <citation type="submission" date="2024-05" db="EMBL/GenBank/DDBJ databases">
        <title>30 novel species of actinomycetes from the DSMZ collection.</title>
        <authorList>
            <person name="Nouioui I."/>
        </authorList>
    </citation>
    <scope>NUCLEOTIDE SEQUENCE</scope>
    <source>
        <strain evidence="3">DSM 41972</strain>
    </source>
</reference>
<dbReference type="Proteomes" id="UP001181313">
    <property type="component" value="Unassembled WGS sequence"/>
</dbReference>
<proteinExistence type="predicted"/>
<evidence type="ECO:0000313" key="4">
    <source>
        <dbReference type="Proteomes" id="UP001181313"/>
    </source>
</evidence>
<evidence type="ECO:0000313" key="3">
    <source>
        <dbReference type="EMBL" id="MDT3725384.1"/>
    </source>
</evidence>
<keyword evidence="1" id="KW-0812">Transmembrane</keyword>
<dbReference type="RefSeq" id="WP_139118534.1">
    <property type="nucleotide sequence ID" value="NZ_JAVSGH010000010.1"/>
</dbReference>
<comment type="caution">
    <text evidence="3">The sequence shown here is derived from an EMBL/GenBank/DDBJ whole genome shotgun (WGS) entry which is preliminary data.</text>
</comment>
<feature type="transmembrane region" description="Helical" evidence="1">
    <location>
        <begin position="32"/>
        <end position="53"/>
    </location>
</feature>
<feature type="transmembrane region" description="Helical" evidence="1">
    <location>
        <begin position="7"/>
        <end position="26"/>
    </location>
</feature>
<keyword evidence="4" id="KW-1185">Reference proteome</keyword>
<accession>A0ABU3HXL8</accession>
<keyword evidence="1" id="KW-0472">Membrane</keyword>
<evidence type="ECO:0000259" key="2">
    <source>
        <dbReference type="Pfam" id="PF18153"/>
    </source>
</evidence>
<dbReference type="InterPro" id="IPR041208">
    <property type="entry name" value="Cap15"/>
</dbReference>
<sequence>MANTIRIGATIAATLYTVVLLVLGLYPSEFRYLFAYIPALVGYGVVVFDKWAWHWPVIHRFTGRPWATGTWRVILRPSADSHIPEGGNRGPITTYMTIEQTFWSLHATLRTRESTSRLSNATICAPENSGTAEMGFLYDNIPRVEHQHRSPRHEGACRIMMTGLKPMAATGHYYTSRFTAGDMDFTLLNRSTEYGTFAEAKAADLDGAAD</sequence>
<evidence type="ECO:0000256" key="1">
    <source>
        <dbReference type="SAM" id="Phobius"/>
    </source>
</evidence>